<keyword evidence="3" id="KW-0804">Transcription</keyword>
<dbReference type="InterPro" id="IPR009057">
    <property type="entry name" value="Homeodomain-like_sf"/>
</dbReference>
<comment type="caution">
    <text evidence="5">The sequence shown here is derived from an EMBL/GenBank/DDBJ whole genome shotgun (WGS) entry which is preliminary data.</text>
</comment>
<dbReference type="SUPFAM" id="SSF46689">
    <property type="entry name" value="Homeodomain-like"/>
    <property type="match status" value="1"/>
</dbReference>
<dbReference type="InterPro" id="IPR018060">
    <property type="entry name" value="HTH_AraC"/>
</dbReference>
<dbReference type="AlphaFoldDB" id="A0A167J714"/>
<proteinExistence type="predicted"/>
<evidence type="ECO:0000259" key="4">
    <source>
        <dbReference type="PROSITE" id="PS01124"/>
    </source>
</evidence>
<evidence type="ECO:0000313" key="6">
    <source>
        <dbReference type="Proteomes" id="UP000077013"/>
    </source>
</evidence>
<dbReference type="GO" id="GO:0003700">
    <property type="term" value="F:DNA-binding transcription factor activity"/>
    <property type="evidence" value="ECO:0007669"/>
    <property type="project" value="InterPro"/>
</dbReference>
<dbReference type="Gene3D" id="1.10.10.60">
    <property type="entry name" value="Homeodomain-like"/>
    <property type="match status" value="1"/>
</dbReference>
<evidence type="ECO:0000313" key="5">
    <source>
        <dbReference type="EMBL" id="OAB80388.1"/>
    </source>
</evidence>
<feature type="domain" description="HTH araC/xylS-type" evidence="4">
    <location>
        <begin position="177"/>
        <end position="274"/>
    </location>
</feature>
<evidence type="ECO:0000256" key="2">
    <source>
        <dbReference type="ARBA" id="ARBA00023125"/>
    </source>
</evidence>
<dbReference type="OrthoDB" id="2666928at2"/>
<keyword evidence="6" id="KW-1185">Reference proteome</keyword>
<gene>
    <name evidence="5" type="ORF">ULVI_06545</name>
</gene>
<evidence type="ECO:0000256" key="1">
    <source>
        <dbReference type="ARBA" id="ARBA00023015"/>
    </source>
</evidence>
<accession>A0A167J714</accession>
<name>A0A167J714_9FLAO</name>
<dbReference type="PANTHER" id="PTHR43280:SF32">
    <property type="entry name" value="TRANSCRIPTIONAL REGULATORY PROTEIN"/>
    <property type="match status" value="1"/>
</dbReference>
<keyword evidence="1" id="KW-0805">Transcription regulation</keyword>
<dbReference type="STRING" id="1763537.ULVI_06545"/>
<reference evidence="5 6" key="1">
    <citation type="submission" date="2016-02" db="EMBL/GenBank/DDBJ databases">
        <title>Ulvibacter sp. LPB0005, isolated from Thais luteostoma.</title>
        <authorList>
            <person name="Shin S.-K."/>
            <person name="Yi H."/>
        </authorList>
    </citation>
    <scope>NUCLEOTIDE SEQUENCE [LARGE SCALE GENOMIC DNA]</scope>
    <source>
        <strain evidence="5 6">LPB0005</strain>
    </source>
</reference>
<dbReference type="Proteomes" id="UP000077013">
    <property type="component" value="Unassembled WGS sequence"/>
</dbReference>
<dbReference type="GO" id="GO:0043565">
    <property type="term" value="F:sequence-specific DNA binding"/>
    <property type="evidence" value="ECO:0007669"/>
    <property type="project" value="InterPro"/>
</dbReference>
<sequence>MTKKFTEFATGALLQIGNETLLDTFKEVKQSGFFIFIRTTTTPAQLIVDHVPVTLPRQSIIALTPLQYLQFQEGDDLLVYQFNREFYCIKHHDNEVGCAGLLFFGNQHIPLLTLDEKQLDSYTLIHRVFLEEFENNDAIQAEMLRILLARFIIKTTRLLKTKTSSVATTNTKQDMVRHYNVLVEEHFKKEHSVAFYAKKLFKSPKTLSNTFSKLNKSPLQIIHDRIILEAKRQLTYTSKTTKEIAYDIGFDDASHLSRLFKKQTGMSPTLFKNGSRTTQNLHL</sequence>
<dbReference type="PANTHER" id="PTHR43280">
    <property type="entry name" value="ARAC-FAMILY TRANSCRIPTIONAL REGULATOR"/>
    <property type="match status" value="1"/>
</dbReference>
<dbReference type="PROSITE" id="PS01124">
    <property type="entry name" value="HTH_ARAC_FAMILY_2"/>
    <property type="match status" value="1"/>
</dbReference>
<dbReference type="RefSeq" id="WP_068590920.1">
    <property type="nucleotide sequence ID" value="NZ_LRXL01000026.1"/>
</dbReference>
<dbReference type="EMBL" id="LRXL01000026">
    <property type="protein sequence ID" value="OAB80388.1"/>
    <property type="molecule type" value="Genomic_DNA"/>
</dbReference>
<dbReference type="Pfam" id="PF12833">
    <property type="entry name" value="HTH_18"/>
    <property type="match status" value="1"/>
</dbReference>
<protein>
    <submittedName>
        <fullName evidence="5">AraC family transcriptional regulator</fullName>
    </submittedName>
</protein>
<organism evidence="5 6">
    <name type="scientific">Cochleicola gelatinilyticus</name>
    <dbReference type="NCBI Taxonomy" id="1763537"/>
    <lineage>
        <taxon>Bacteria</taxon>
        <taxon>Pseudomonadati</taxon>
        <taxon>Bacteroidota</taxon>
        <taxon>Flavobacteriia</taxon>
        <taxon>Flavobacteriales</taxon>
        <taxon>Flavobacteriaceae</taxon>
        <taxon>Cochleicola</taxon>
    </lineage>
</organism>
<keyword evidence="2" id="KW-0238">DNA-binding</keyword>
<dbReference type="SMART" id="SM00342">
    <property type="entry name" value="HTH_ARAC"/>
    <property type="match status" value="1"/>
</dbReference>
<evidence type="ECO:0000256" key="3">
    <source>
        <dbReference type="ARBA" id="ARBA00023163"/>
    </source>
</evidence>